<proteinExistence type="predicted"/>
<dbReference type="PANTHER" id="PTHR24186">
    <property type="entry name" value="PROTEIN PHOSPHATASE 1 REGULATORY SUBUNIT"/>
    <property type="match status" value="1"/>
</dbReference>
<evidence type="ECO:0000256" key="1">
    <source>
        <dbReference type="ARBA" id="ARBA00004141"/>
    </source>
</evidence>
<dbReference type="Pfam" id="PF13962">
    <property type="entry name" value="PGG"/>
    <property type="match status" value="1"/>
</dbReference>
<dbReference type="STRING" id="3988.B9SA20"/>
<feature type="domain" description="PGG" evidence="9">
    <location>
        <begin position="267"/>
        <end position="378"/>
    </location>
</feature>
<keyword evidence="3" id="KW-0677">Repeat</keyword>
<organism evidence="10 11">
    <name type="scientific">Ricinus communis</name>
    <name type="common">Castor bean</name>
    <dbReference type="NCBI Taxonomy" id="3988"/>
    <lineage>
        <taxon>Eukaryota</taxon>
        <taxon>Viridiplantae</taxon>
        <taxon>Streptophyta</taxon>
        <taxon>Embryophyta</taxon>
        <taxon>Tracheophyta</taxon>
        <taxon>Spermatophyta</taxon>
        <taxon>Magnoliopsida</taxon>
        <taxon>eudicotyledons</taxon>
        <taxon>Gunneridae</taxon>
        <taxon>Pentapetalae</taxon>
        <taxon>rosids</taxon>
        <taxon>fabids</taxon>
        <taxon>Malpighiales</taxon>
        <taxon>Euphorbiaceae</taxon>
        <taxon>Acalyphoideae</taxon>
        <taxon>Acalypheae</taxon>
        <taxon>Ricinus</taxon>
    </lineage>
</organism>
<accession>B9SA20</accession>
<dbReference type="EMBL" id="EQ973900">
    <property type="protein sequence ID" value="EEF39537.1"/>
    <property type="molecule type" value="Genomic_DNA"/>
</dbReference>
<protein>
    <submittedName>
        <fullName evidence="10">Ankyrin repeat-containing protein, putative</fullName>
    </submittedName>
</protein>
<dbReference type="AlphaFoldDB" id="B9SA20"/>
<evidence type="ECO:0000259" key="9">
    <source>
        <dbReference type="Pfam" id="PF13962"/>
    </source>
</evidence>
<evidence type="ECO:0000256" key="8">
    <source>
        <dbReference type="SAM" id="Phobius"/>
    </source>
</evidence>
<evidence type="ECO:0000256" key="3">
    <source>
        <dbReference type="ARBA" id="ARBA00022737"/>
    </source>
</evidence>
<dbReference type="SUPFAM" id="SSF48403">
    <property type="entry name" value="Ankyrin repeat"/>
    <property type="match status" value="1"/>
</dbReference>
<evidence type="ECO:0000256" key="2">
    <source>
        <dbReference type="ARBA" id="ARBA00022692"/>
    </source>
</evidence>
<feature type="transmembrane region" description="Helical" evidence="8">
    <location>
        <begin position="384"/>
        <end position="405"/>
    </location>
</feature>
<feature type="transmembrane region" description="Helical" evidence="8">
    <location>
        <begin position="317"/>
        <end position="343"/>
    </location>
</feature>
<evidence type="ECO:0000256" key="5">
    <source>
        <dbReference type="ARBA" id="ARBA00023043"/>
    </source>
</evidence>
<dbReference type="PROSITE" id="PS50088">
    <property type="entry name" value="ANK_REPEAT"/>
    <property type="match status" value="1"/>
</dbReference>
<dbReference type="Proteomes" id="UP000008311">
    <property type="component" value="Unassembled WGS sequence"/>
</dbReference>
<reference evidence="11" key="1">
    <citation type="journal article" date="2010" name="Nat. Biotechnol.">
        <title>Draft genome sequence of the oilseed species Ricinus communis.</title>
        <authorList>
            <person name="Chan A.P."/>
            <person name="Crabtree J."/>
            <person name="Zhao Q."/>
            <person name="Lorenzi H."/>
            <person name="Orvis J."/>
            <person name="Puiu D."/>
            <person name="Melake-Berhan A."/>
            <person name="Jones K.M."/>
            <person name="Redman J."/>
            <person name="Chen G."/>
            <person name="Cahoon E.B."/>
            <person name="Gedil M."/>
            <person name="Stanke M."/>
            <person name="Haas B.J."/>
            <person name="Wortman J.R."/>
            <person name="Fraser-Liggett C.M."/>
            <person name="Ravel J."/>
            <person name="Rabinowicz P.D."/>
        </authorList>
    </citation>
    <scope>NUCLEOTIDE SEQUENCE [LARGE SCALE GENOMIC DNA]</scope>
    <source>
        <strain evidence="11">cv. Hale</strain>
    </source>
</reference>
<keyword evidence="6 8" id="KW-0472">Membrane</keyword>
<dbReference type="PROSITE" id="PS50297">
    <property type="entry name" value="ANK_REP_REGION"/>
    <property type="match status" value="1"/>
</dbReference>
<keyword evidence="4 8" id="KW-1133">Transmembrane helix</keyword>
<feature type="transmembrane region" description="Helical" evidence="8">
    <location>
        <begin position="276"/>
        <end position="296"/>
    </location>
</feature>
<dbReference type="InParanoid" id="B9SA20"/>
<sequence>MDLELYKAEKSGNTCILTEILNENPSLLAQLTPQENTPLHIAVQFGHVTAVAEIFYRCKSLLIRPKVNGDTPLHVAARLILKLACLQNHAGESPLFLAAREGRADIVSNHLHYITGFFPFNSIFGIEVNATPINCTCFAPDKNGHSPLHVAAEKGHTNVIEQIIFYCQDSGELLDLNGKNALHSAIVNGKANAVRHTWILRYLMWDRRVNQRAKNKKGQTVFDINKSIRESYITSPENIIKNFSEKLGSGHTLITKNHEPTYTLQTHNYRQTGQTFLMVATLITTVTFTAAFAMPGGYNNYIGYDQGKALLQSSKQLIFFITTDSIAMTCSITAACITFWGAIGSNESYVYYFASAAILTYVALITTGMAFSTGISAVLPDQHYFITIAYSVMTVFHFSTCFLLLKLVQIFPFSEVCQFLNSHLQKMNLIFMG</sequence>
<name>B9SA20_RICCO</name>
<dbReference type="InterPro" id="IPR002110">
    <property type="entry name" value="Ankyrin_rpt"/>
</dbReference>
<feature type="transmembrane region" description="Helical" evidence="8">
    <location>
        <begin position="349"/>
        <end position="372"/>
    </location>
</feature>
<dbReference type="SMART" id="SM00248">
    <property type="entry name" value="ANK"/>
    <property type="match status" value="3"/>
</dbReference>
<evidence type="ECO:0000256" key="7">
    <source>
        <dbReference type="PROSITE-ProRule" id="PRU00023"/>
    </source>
</evidence>
<keyword evidence="5 7" id="KW-0040">ANK repeat</keyword>
<gene>
    <name evidence="10" type="ORF">RCOM_0182660</name>
</gene>
<dbReference type="PANTHER" id="PTHR24186:SF38">
    <property type="entry name" value="ANKYRIN REPEAT FAMILY PROTEIN"/>
    <property type="match status" value="1"/>
</dbReference>
<evidence type="ECO:0000256" key="6">
    <source>
        <dbReference type="ARBA" id="ARBA00023136"/>
    </source>
</evidence>
<keyword evidence="2 8" id="KW-0812">Transmembrane</keyword>
<dbReference type="Pfam" id="PF12796">
    <property type="entry name" value="Ank_2"/>
    <property type="match status" value="2"/>
</dbReference>
<evidence type="ECO:0000313" key="10">
    <source>
        <dbReference type="EMBL" id="EEF39537.1"/>
    </source>
</evidence>
<comment type="subcellular location">
    <subcellularLocation>
        <location evidence="1">Membrane</location>
        <topology evidence="1">Multi-pass membrane protein</topology>
    </subcellularLocation>
</comment>
<dbReference type="GO" id="GO:0016020">
    <property type="term" value="C:membrane"/>
    <property type="evidence" value="ECO:0000318"/>
    <property type="project" value="GO_Central"/>
</dbReference>
<evidence type="ECO:0000256" key="4">
    <source>
        <dbReference type="ARBA" id="ARBA00022989"/>
    </source>
</evidence>
<dbReference type="InterPro" id="IPR026961">
    <property type="entry name" value="PGG_dom"/>
</dbReference>
<dbReference type="Gene3D" id="1.25.40.20">
    <property type="entry name" value="Ankyrin repeat-containing domain"/>
    <property type="match status" value="1"/>
</dbReference>
<dbReference type="eggNOG" id="KOG0504">
    <property type="taxonomic scope" value="Eukaryota"/>
</dbReference>
<keyword evidence="11" id="KW-1185">Reference proteome</keyword>
<feature type="repeat" description="ANK" evidence="7">
    <location>
        <begin position="143"/>
        <end position="164"/>
    </location>
</feature>
<dbReference type="InterPro" id="IPR036770">
    <property type="entry name" value="Ankyrin_rpt-contain_sf"/>
</dbReference>
<evidence type="ECO:0000313" key="11">
    <source>
        <dbReference type="Proteomes" id="UP000008311"/>
    </source>
</evidence>